<organism evidence="18 19">
    <name type="scientific">Polaromonas aquatica</name>
    <dbReference type="NCBI Taxonomy" id="332657"/>
    <lineage>
        <taxon>Bacteria</taxon>
        <taxon>Pseudomonadati</taxon>
        <taxon>Pseudomonadota</taxon>
        <taxon>Betaproteobacteria</taxon>
        <taxon>Burkholderiales</taxon>
        <taxon>Comamonadaceae</taxon>
        <taxon>Polaromonas</taxon>
    </lineage>
</organism>
<dbReference type="InterPro" id="IPR056740">
    <property type="entry name" value="ILV_EDD_C"/>
</dbReference>
<dbReference type="InterPro" id="IPR037237">
    <property type="entry name" value="IlvD/EDD_N"/>
</dbReference>
<comment type="cofactor">
    <cofactor evidence="1 15">
        <name>Mg(2+)</name>
        <dbReference type="ChEBI" id="CHEBI:18420"/>
    </cofactor>
</comment>
<dbReference type="GO" id="GO:0004160">
    <property type="term" value="F:dihydroxy-acid dehydratase activity"/>
    <property type="evidence" value="ECO:0007669"/>
    <property type="project" value="UniProtKB-EC"/>
</dbReference>
<feature type="modified residue" description="N6-carboxylysine" evidence="15">
    <location>
        <position position="131"/>
    </location>
</feature>
<comment type="catalytic activity">
    <reaction evidence="11">
        <text>(2R)-2,3-dihydroxy-3-methylbutanoate = 3-methyl-2-oxobutanoate + H2O</text>
        <dbReference type="Rhea" id="RHEA:24809"/>
        <dbReference type="ChEBI" id="CHEBI:11851"/>
        <dbReference type="ChEBI" id="CHEBI:15377"/>
        <dbReference type="ChEBI" id="CHEBI:49072"/>
        <dbReference type="EC" id="4.2.1.9"/>
    </reaction>
    <physiologicalReaction direction="left-to-right" evidence="11">
        <dbReference type="Rhea" id="RHEA:24810"/>
    </physiologicalReaction>
</comment>
<evidence type="ECO:0000313" key="19">
    <source>
        <dbReference type="Proteomes" id="UP001596270"/>
    </source>
</evidence>
<comment type="catalytic activity">
    <reaction evidence="15">
        <text>(2R,3R)-2,3-dihydroxy-3-methylpentanoate = (S)-3-methyl-2-oxopentanoate + H2O</text>
        <dbReference type="Rhea" id="RHEA:27694"/>
        <dbReference type="ChEBI" id="CHEBI:15377"/>
        <dbReference type="ChEBI" id="CHEBI:35146"/>
        <dbReference type="ChEBI" id="CHEBI:49258"/>
        <dbReference type="EC" id="4.2.1.9"/>
    </reaction>
</comment>
<sequence>MSNTEDPKKKFRSATIYEGTIRATTRSFLHALGQDDEDIARPHVGVFHTGGEMSPCNMNLREQAQHAKTGIYAGGGTPHECPVVSVSDGLTMAHSGMRFSLISRELIADSVEASVRGHQWDGIFGIGACDKNLPGLMMGMVRCNVPSVFVHGGSALPGQTPGVDGRDLNVVDTYETIGKVLAGNATTDELEAMSRACLPTAGACAGQFTANTMGMVSEALGLAPIGSSMVPAVFSERAPLMRRAAKTLMKAVMGDSPLPRDIVTRKALENACAVVSATGGSTNAALHIPAIAHEAGIKFHLDDVAEVFARTPLIADLRPGGQYLARDVFYIGGAGVILRTLLEQGFLHGDALTFTGRTLAEEVADAAMPDGRVVRKAGDPITRDGGLAVLKGNLCPDGALLKVAGLKTLVHRGPARVFDSEEEAQTAVQNRLYQSGDVIVIRNEGPKGSPGMREMLGITALLYGQGMGDKVALLTDGRFSGATRGLCIGYAGPEAADGGPIAALRDGDMVSIDARPASLSISVELGAEEIALRLSARTAKPATHLGGLLEKYALTVRPSHQGAVTHSGNVVWLRDLS</sequence>
<evidence type="ECO:0000256" key="11">
    <source>
        <dbReference type="ARBA" id="ARBA00029304"/>
    </source>
</evidence>
<keyword evidence="4 15" id="KW-0001">2Fe-2S</keyword>
<comment type="pathway">
    <text evidence="12 15">Amino-acid biosynthesis; L-valine biosynthesis; L-valine from pyruvate: step 3/4.</text>
</comment>
<evidence type="ECO:0000256" key="15">
    <source>
        <dbReference type="HAMAP-Rule" id="MF_00012"/>
    </source>
</evidence>
<dbReference type="RefSeq" id="WP_371438439.1">
    <property type="nucleotide sequence ID" value="NZ_JBHSRS010000018.1"/>
</dbReference>
<evidence type="ECO:0000256" key="7">
    <source>
        <dbReference type="ARBA" id="ARBA00023004"/>
    </source>
</evidence>
<dbReference type="SUPFAM" id="SSF143975">
    <property type="entry name" value="IlvD/EDD N-terminal domain-like"/>
    <property type="match status" value="1"/>
</dbReference>
<dbReference type="InterPro" id="IPR004404">
    <property type="entry name" value="DihydroxyA_deHydtase"/>
</dbReference>
<dbReference type="InterPro" id="IPR020558">
    <property type="entry name" value="DiOHA_6PGluconate_deHydtase_CS"/>
</dbReference>
<keyword evidence="9 15" id="KW-0456">Lyase</keyword>
<keyword evidence="3 15" id="KW-0028">Amino-acid biosynthesis</keyword>
<evidence type="ECO:0000256" key="3">
    <source>
        <dbReference type="ARBA" id="ARBA00022605"/>
    </source>
</evidence>
<evidence type="ECO:0000256" key="9">
    <source>
        <dbReference type="ARBA" id="ARBA00023239"/>
    </source>
</evidence>
<comment type="caution">
    <text evidence="18">The sequence shown here is derived from an EMBL/GenBank/DDBJ whole genome shotgun (WGS) entry which is preliminary data.</text>
</comment>
<feature type="domain" description="Dihydroxy-acid/6-phosphogluconate dehydratase C-terminal" evidence="17">
    <location>
        <begin position="373"/>
        <end position="563"/>
    </location>
</feature>
<gene>
    <name evidence="15 18" type="primary">ilvD</name>
    <name evidence="18" type="ORF">ACFQND_12030</name>
</gene>
<dbReference type="EC" id="4.2.1.9" evidence="14 15"/>
<dbReference type="Pfam" id="PF00920">
    <property type="entry name" value="ILVD_EDD_N"/>
    <property type="match status" value="1"/>
</dbReference>
<feature type="binding site" evidence="15">
    <location>
        <position position="454"/>
    </location>
    <ligand>
        <name>Mg(2+)</name>
        <dbReference type="ChEBI" id="CHEBI:18420"/>
    </ligand>
</feature>
<keyword evidence="6 15" id="KW-0460">Magnesium</keyword>
<protein>
    <recommendedName>
        <fullName evidence="14 15">Dihydroxy-acid dehydratase</fullName>
        <shortName evidence="15">DAD</shortName>
        <ecNumber evidence="14 15">4.2.1.9</ecNumber>
    </recommendedName>
</protein>
<comment type="function">
    <text evidence="15">Functions in the biosynthesis of branched-chain amino acids. Catalyzes the dehydration of (2R,3R)-2,3-dihydroxy-3-methylpentanoate (2,3-dihydroxy-3-methylvalerate) into 2-oxo-3-methylpentanoate (2-oxo-3-methylvalerate) and of (2R)-2,3-dihydroxy-3-methylbutanoate (2,3-dihydroxyisovalerate) into 2-oxo-3-methylbutanoate (2-oxoisovalerate), the penultimate precursor to L-isoleucine and L-valine, respectively.</text>
</comment>
<keyword evidence="5 15" id="KW-0479">Metal-binding</keyword>
<feature type="binding site" evidence="15">
    <location>
        <position position="56"/>
    </location>
    <ligand>
        <name>[2Fe-2S] cluster</name>
        <dbReference type="ChEBI" id="CHEBI:190135"/>
    </ligand>
</feature>
<keyword evidence="8 15" id="KW-0411">Iron-sulfur</keyword>
<comment type="cofactor">
    <cofactor evidence="15">
        <name>[2Fe-2S] cluster</name>
        <dbReference type="ChEBI" id="CHEBI:190135"/>
    </cofactor>
    <text evidence="15">Binds 1 [2Fe-2S] cluster per subunit. This cluster acts as a Lewis acid cofactor.</text>
</comment>
<keyword evidence="7 15" id="KW-0408">Iron</keyword>
<feature type="active site" description="Proton acceptor" evidence="15">
    <location>
        <position position="480"/>
    </location>
</feature>
<evidence type="ECO:0000256" key="1">
    <source>
        <dbReference type="ARBA" id="ARBA00001946"/>
    </source>
</evidence>
<evidence type="ECO:0000256" key="2">
    <source>
        <dbReference type="ARBA" id="ARBA00006486"/>
    </source>
</evidence>
<feature type="domain" description="Dihydroxy-acid/6-phosphogluconate dehydratase N-terminal" evidence="16">
    <location>
        <begin position="41"/>
        <end position="361"/>
    </location>
</feature>
<comment type="subunit">
    <text evidence="15">Homodimer.</text>
</comment>
<dbReference type="PANTHER" id="PTHR21000">
    <property type="entry name" value="DIHYDROXY-ACID DEHYDRATASE DAD"/>
    <property type="match status" value="1"/>
</dbReference>
<comment type="caution">
    <text evidence="15">Lacks conserved residue(s) required for the propagation of feature annotation.</text>
</comment>
<evidence type="ECO:0000259" key="17">
    <source>
        <dbReference type="Pfam" id="PF24877"/>
    </source>
</evidence>
<dbReference type="Gene3D" id="3.50.30.80">
    <property type="entry name" value="IlvD/EDD C-terminal domain-like"/>
    <property type="match status" value="1"/>
</dbReference>
<feature type="binding site" evidence="15">
    <location>
        <position position="88"/>
    </location>
    <ligand>
        <name>Mg(2+)</name>
        <dbReference type="ChEBI" id="CHEBI:18420"/>
    </ligand>
</feature>
<dbReference type="PROSITE" id="PS00887">
    <property type="entry name" value="ILVD_EDD_2"/>
    <property type="match status" value="1"/>
</dbReference>
<dbReference type="Proteomes" id="UP001596270">
    <property type="component" value="Unassembled WGS sequence"/>
</dbReference>
<evidence type="ECO:0000256" key="8">
    <source>
        <dbReference type="ARBA" id="ARBA00023014"/>
    </source>
</evidence>
<evidence type="ECO:0000256" key="14">
    <source>
        <dbReference type="ARBA" id="ARBA00029490"/>
    </source>
</evidence>
<dbReference type="InterPro" id="IPR000581">
    <property type="entry name" value="ILV_EDD_N"/>
</dbReference>
<evidence type="ECO:0000256" key="10">
    <source>
        <dbReference type="ARBA" id="ARBA00023304"/>
    </source>
</evidence>
<feature type="binding site" evidence="15">
    <location>
        <position position="130"/>
    </location>
    <ligand>
        <name>Mg(2+)</name>
        <dbReference type="ChEBI" id="CHEBI:18420"/>
    </ligand>
</feature>
<dbReference type="EMBL" id="JBHSRS010000018">
    <property type="protein sequence ID" value="MFC6281964.1"/>
    <property type="molecule type" value="Genomic_DNA"/>
</dbReference>
<name>A0ABW1TWN4_9BURK</name>
<dbReference type="InterPro" id="IPR042096">
    <property type="entry name" value="Dihydro-acid_dehy_C"/>
</dbReference>
<dbReference type="HAMAP" id="MF_00012">
    <property type="entry name" value="IlvD"/>
    <property type="match status" value="1"/>
</dbReference>
<evidence type="ECO:0000313" key="18">
    <source>
        <dbReference type="EMBL" id="MFC6281964.1"/>
    </source>
</evidence>
<keyword evidence="10 15" id="KW-0100">Branched-chain amino acid biosynthesis</keyword>
<evidence type="ECO:0000259" key="16">
    <source>
        <dbReference type="Pfam" id="PF00920"/>
    </source>
</evidence>
<evidence type="ECO:0000256" key="12">
    <source>
        <dbReference type="ARBA" id="ARBA00029436"/>
    </source>
</evidence>
<evidence type="ECO:0000256" key="6">
    <source>
        <dbReference type="ARBA" id="ARBA00022842"/>
    </source>
</evidence>
<feature type="binding site" description="via carbamate group" evidence="15">
    <location>
        <position position="131"/>
    </location>
    <ligand>
        <name>Mg(2+)</name>
        <dbReference type="ChEBI" id="CHEBI:18420"/>
    </ligand>
</feature>
<proteinExistence type="inferred from homology"/>
<dbReference type="InterPro" id="IPR050165">
    <property type="entry name" value="DHAD_IlvD/Edd"/>
</dbReference>
<dbReference type="Pfam" id="PF24877">
    <property type="entry name" value="ILV_EDD_C"/>
    <property type="match status" value="1"/>
</dbReference>
<keyword evidence="19" id="KW-1185">Reference proteome</keyword>
<dbReference type="SUPFAM" id="SSF52016">
    <property type="entry name" value="LeuD/IlvD-like"/>
    <property type="match status" value="1"/>
</dbReference>
<evidence type="ECO:0000256" key="13">
    <source>
        <dbReference type="ARBA" id="ARBA00029437"/>
    </source>
</evidence>
<dbReference type="PROSITE" id="PS00886">
    <property type="entry name" value="ILVD_EDD_1"/>
    <property type="match status" value="1"/>
</dbReference>
<comment type="pathway">
    <text evidence="13 15">Amino-acid biosynthesis; L-isoleucine biosynthesis; L-isoleucine from 2-oxobutanoate: step 3/4.</text>
</comment>
<dbReference type="PANTHER" id="PTHR21000:SF5">
    <property type="entry name" value="DIHYDROXY-ACID DEHYDRATASE, MITOCHONDRIAL"/>
    <property type="match status" value="1"/>
</dbReference>
<evidence type="ECO:0000256" key="4">
    <source>
        <dbReference type="ARBA" id="ARBA00022714"/>
    </source>
</evidence>
<dbReference type="NCBIfam" id="NF002068">
    <property type="entry name" value="PRK00911.1"/>
    <property type="match status" value="1"/>
</dbReference>
<reference evidence="19" key="1">
    <citation type="journal article" date="2019" name="Int. J. Syst. Evol. Microbiol.">
        <title>The Global Catalogue of Microorganisms (GCM) 10K type strain sequencing project: providing services to taxonomists for standard genome sequencing and annotation.</title>
        <authorList>
            <consortium name="The Broad Institute Genomics Platform"/>
            <consortium name="The Broad Institute Genome Sequencing Center for Infectious Disease"/>
            <person name="Wu L."/>
            <person name="Ma J."/>
        </authorList>
    </citation>
    <scope>NUCLEOTIDE SEQUENCE [LARGE SCALE GENOMIC DNA]</scope>
    <source>
        <strain evidence="19">CCUG 39402</strain>
    </source>
</reference>
<evidence type="ECO:0000256" key="5">
    <source>
        <dbReference type="ARBA" id="ARBA00022723"/>
    </source>
</evidence>
<accession>A0ABW1TWN4</accession>
<comment type="similarity">
    <text evidence="2 15">Belongs to the IlvD/Edd family.</text>
</comment>